<dbReference type="SUPFAM" id="SSF53098">
    <property type="entry name" value="Ribonuclease H-like"/>
    <property type="match status" value="1"/>
</dbReference>
<sequence length="628" mass="70572">MDIRKWFQHNHASKSDNGGRGETETRSQLELCEAGVAAAAGEQVVASSGCSLLPEPLPPQPPLPSPQGPEQAPGPPDDLAMMDYTLKKDKDFKKIFETIPANAKYTSNHIQNEIIELMSKIITEEIVNEIGDVWYTLKVDGTKDPTGCENISIVLRFVDKSDNSVKERLISMPTSKHCDAKSLTQLVLSHLEDIGLNTGKILSQCYDGASVMSGVNGGMQKLIQEELQREVPYVHCFNHQLHLVVVNAMSSDNKLENFFGVCNSLYKFFRKPTVAAVYTGEKLKRLLEQRWTGHLATVKVIMNSCDDIVHLLQEIEGIPTIGADVRIEATGLLKAITEPSFPFIACMTHQILGLLDPPNTALQAKSTDLYTGVRLVQSALECVEELRSDSQFDALWEKCTKEREMTEPSAATPSQSKRRREKMTSHLKDFVVETPFGHRHKEVGEKTECKRLYFSTLDAVVGEMTARFNERNSQLVQALCAVHPESEHFMDVNKVKPLLDLTGINAKEAEFTVAKHFLKDEMAKSDKNKSWTTQDILKTYSMSLAAMPTVIETLKLSLTFGASTATCENSFSMLKNVFSEHRRSMLHERKVHLIQIAVEKDLTQKIIGEWREKLLRRFNTSSRRLQLY</sequence>
<protein>
    <submittedName>
        <fullName evidence="4">Uncharacterized protein LOC128440739</fullName>
    </submittedName>
</protein>
<feature type="region of interest" description="Disordered" evidence="1">
    <location>
        <begin position="50"/>
        <end position="79"/>
    </location>
</feature>
<dbReference type="InterPro" id="IPR012337">
    <property type="entry name" value="RNaseH-like_sf"/>
</dbReference>
<dbReference type="Proteomes" id="UP001178508">
    <property type="component" value="Chromosome 6"/>
</dbReference>
<dbReference type="InterPro" id="IPR025398">
    <property type="entry name" value="DUF4371"/>
</dbReference>
<keyword evidence="5" id="KW-1185">Reference proteome</keyword>
<dbReference type="GO" id="GO:0046983">
    <property type="term" value="F:protein dimerization activity"/>
    <property type="evidence" value="ECO:0007669"/>
    <property type="project" value="InterPro"/>
</dbReference>
<dbReference type="Pfam" id="PF05699">
    <property type="entry name" value="Dimer_Tnp_hAT"/>
    <property type="match status" value="1"/>
</dbReference>
<dbReference type="InterPro" id="IPR008906">
    <property type="entry name" value="HATC_C_dom"/>
</dbReference>
<dbReference type="PANTHER" id="PTHR45749">
    <property type="match status" value="1"/>
</dbReference>
<feature type="domain" description="HAT C-terminal dimerisation" evidence="2">
    <location>
        <begin position="527"/>
        <end position="589"/>
    </location>
</feature>
<dbReference type="EMBL" id="OY660869">
    <property type="protein sequence ID" value="CAJ1057873.1"/>
    <property type="molecule type" value="Genomic_DNA"/>
</dbReference>
<evidence type="ECO:0000256" key="1">
    <source>
        <dbReference type="SAM" id="MobiDB-lite"/>
    </source>
</evidence>
<dbReference type="AlphaFoldDB" id="A0AAV1FA15"/>
<proteinExistence type="predicted"/>
<feature type="compositionally biased region" description="Basic and acidic residues" evidence="1">
    <location>
        <begin position="13"/>
        <end position="27"/>
    </location>
</feature>
<dbReference type="Pfam" id="PF14291">
    <property type="entry name" value="DUF4371"/>
    <property type="match status" value="1"/>
</dbReference>
<evidence type="ECO:0000313" key="5">
    <source>
        <dbReference type="Proteomes" id="UP001178508"/>
    </source>
</evidence>
<evidence type="ECO:0000313" key="4">
    <source>
        <dbReference type="EMBL" id="CAJ1057873.1"/>
    </source>
</evidence>
<feature type="compositionally biased region" description="Pro residues" evidence="1">
    <location>
        <begin position="55"/>
        <end position="76"/>
    </location>
</feature>
<feature type="region of interest" description="Disordered" evidence="1">
    <location>
        <begin position="1"/>
        <end position="27"/>
    </location>
</feature>
<feature type="domain" description="DUF4371" evidence="3">
    <location>
        <begin position="81"/>
        <end position="215"/>
    </location>
</feature>
<evidence type="ECO:0000259" key="2">
    <source>
        <dbReference type="Pfam" id="PF05699"/>
    </source>
</evidence>
<organism evidence="4 5">
    <name type="scientific">Xyrichtys novacula</name>
    <name type="common">Pearly razorfish</name>
    <name type="synonym">Hemipteronotus novacula</name>
    <dbReference type="NCBI Taxonomy" id="13765"/>
    <lineage>
        <taxon>Eukaryota</taxon>
        <taxon>Metazoa</taxon>
        <taxon>Chordata</taxon>
        <taxon>Craniata</taxon>
        <taxon>Vertebrata</taxon>
        <taxon>Euteleostomi</taxon>
        <taxon>Actinopterygii</taxon>
        <taxon>Neopterygii</taxon>
        <taxon>Teleostei</taxon>
        <taxon>Neoteleostei</taxon>
        <taxon>Acanthomorphata</taxon>
        <taxon>Eupercaria</taxon>
        <taxon>Labriformes</taxon>
        <taxon>Labridae</taxon>
        <taxon>Xyrichtys</taxon>
    </lineage>
</organism>
<name>A0AAV1FA15_XYRNO</name>
<accession>A0AAV1FA15</accession>
<evidence type="ECO:0000259" key="3">
    <source>
        <dbReference type="Pfam" id="PF14291"/>
    </source>
</evidence>
<feature type="compositionally biased region" description="Basic residues" evidence="1">
    <location>
        <begin position="1"/>
        <end position="12"/>
    </location>
</feature>
<gene>
    <name evidence="4" type="ORF">XNOV1_A018519</name>
</gene>
<dbReference type="PANTHER" id="PTHR45749:SF37">
    <property type="entry name" value="OS05G0311600 PROTEIN"/>
    <property type="match status" value="1"/>
</dbReference>
<reference evidence="4" key="1">
    <citation type="submission" date="2023-08" db="EMBL/GenBank/DDBJ databases">
        <authorList>
            <person name="Alioto T."/>
            <person name="Alioto T."/>
            <person name="Gomez Garrido J."/>
        </authorList>
    </citation>
    <scope>NUCLEOTIDE SEQUENCE</scope>
</reference>